<keyword evidence="6" id="KW-0472">Membrane</keyword>
<evidence type="ECO:0000256" key="4">
    <source>
        <dbReference type="ARBA" id="ARBA00022777"/>
    </source>
</evidence>
<keyword evidence="3" id="KW-0808">Transferase</keyword>
<gene>
    <name evidence="9" type="ORF">DWX27_13410</name>
    <name evidence="11" type="ORF">DWZ32_12235</name>
    <name evidence="10" type="ORF">DWZ95_21205</name>
    <name evidence="12" type="ORF">EAJ06_04355</name>
</gene>
<protein>
    <recommendedName>
        <fullName evidence="2">histidine kinase</fullName>
        <ecNumber evidence="2">2.7.13.3</ecNumber>
    </recommendedName>
</protein>
<keyword evidence="7" id="KW-0732">Signal</keyword>
<evidence type="ECO:0000313" key="10">
    <source>
        <dbReference type="EMBL" id="RHL87072.1"/>
    </source>
</evidence>
<dbReference type="CDD" id="cd00082">
    <property type="entry name" value="HisKA"/>
    <property type="match status" value="1"/>
</dbReference>
<evidence type="ECO:0000256" key="7">
    <source>
        <dbReference type="SAM" id="SignalP"/>
    </source>
</evidence>
<proteinExistence type="predicted"/>
<comment type="caution">
    <text evidence="12">The sequence shown here is derived from an EMBL/GenBank/DDBJ whole genome shotgun (WGS) entry which is preliminary data.</text>
</comment>
<dbReference type="InterPro" id="IPR005467">
    <property type="entry name" value="His_kinase_dom"/>
</dbReference>
<dbReference type="EC" id="2.7.13.3" evidence="2"/>
<dbReference type="SUPFAM" id="SSF47384">
    <property type="entry name" value="Homodimeric domain of signal transducing histidine kinase"/>
    <property type="match status" value="1"/>
</dbReference>
<evidence type="ECO:0000313" key="11">
    <source>
        <dbReference type="EMBL" id="RHN06155.1"/>
    </source>
</evidence>
<dbReference type="EMBL" id="QRWT01000014">
    <property type="protein sequence ID" value="RGT50566.1"/>
    <property type="molecule type" value="Genomic_DNA"/>
</dbReference>
<dbReference type="OrthoDB" id="1049950at2"/>
<dbReference type="SUPFAM" id="SSF48452">
    <property type="entry name" value="TPR-like"/>
    <property type="match status" value="1"/>
</dbReference>
<dbReference type="GO" id="GO:0000155">
    <property type="term" value="F:phosphorelay sensor kinase activity"/>
    <property type="evidence" value="ECO:0007669"/>
    <property type="project" value="InterPro"/>
</dbReference>
<name>A0A3E4KX72_9BACE</name>
<feature type="signal peptide" evidence="7">
    <location>
        <begin position="1"/>
        <end position="21"/>
    </location>
</feature>
<dbReference type="EMBL" id="QRPE01000036">
    <property type="protein sequence ID" value="RHL87072.1"/>
    <property type="molecule type" value="Genomic_DNA"/>
</dbReference>
<dbReference type="InterPro" id="IPR036890">
    <property type="entry name" value="HATPase_C_sf"/>
</dbReference>
<evidence type="ECO:0000259" key="8">
    <source>
        <dbReference type="PROSITE" id="PS50109"/>
    </source>
</evidence>
<dbReference type="PANTHER" id="PTHR43711">
    <property type="entry name" value="TWO-COMPONENT HISTIDINE KINASE"/>
    <property type="match status" value="1"/>
</dbReference>
<feature type="transmembrane region" description="Helical" evidence="6">
    <location>
        <begin position="396"/>
        <end position="418"/>
    </location>
</feature>
<evidence type="ECO:0000313" key="12">
    <source>
        <dbReference type="EMBL" id="RYT82216.1"/>
    </source>
</evidence>
<dbReference type="Proteomes" id="UP000284772">
    <property type="component" value="Unassembled WGS sequence"/>
</dbReference>
<evidence type="ECO:0000256" key="5">
    <source>
        <dbReference type="ARBA" id="ARBA00023012"/>
    </source>
</evidence>
<dbReference type="EMBL" id="RCXO01000003">
    <property type="protein sequence ID" value="RYT82216.1"/>
    <property type="molecule type" value="Genomic_DNA"/>
</dbReference>
<sequence length="649" mass="75678">MMKRWIILCLAFSSGLLSANAGSTVVKDSLLRIYVSAPHDSTRLDVLHDIARLDQQTPVFLYYESKLLQEATAQNNLRYQSLATYEHIIYFFNKLDLVRVTQWMGKMENLAEKHNYYNDYFKAKKLQIEMYTINQQIEFAIYEANIMYEKAKKLNDRNGMREACLCLMTSYIATLRYEEGIQALEEAFQLMSPQDSPMDKISLLSKAILVYSFLHENDKMFSSLEQMQTAINELITANPALQNAYSALYMGIETQYALYYIRTKDMEKAWEHLQKVDEYYTPNTFLPYQISRLQAYAEYHRSLNDYKKSLEYLDDAIRLVKQMSFPDVILYTAMKADILVDMGRANESLDIYKKVMRDKDSLYRNLSHTQMEQIQSLYDMDKLLLQREQWRAKIHIIFLAVIGTALLALITFVVNMYLSRKRLQRDAKEAARLNQVAEEANEVKSRFLANMSYNIRIPLNNVVGFSQLLSTDMGLDEKEKQEYSEIIQTNSTELIQLVNDVLDLSRLEAKMMKFQIQECEIREMCSDLVGMARINSDGHIHAQLETDVESQVLRMDANRFNQAVINMLLYPVPNDTDREVKMRLERDERNELLIFHIINSPLADPAFSSQQVSIRLKINQLLFEHFGGSFVISEEEEGTPITFTISYKE</sequence>
<comment type="catalytic activity">
    <reaction evidence="1">
        <text>ATP + protein L-histidine = ADP + protein N-phospho-L-histidine.</text>
        <dbReference type="EC" id="2.7.13.3"/>
    </reaction>
</comment>
<dbReference type="Proteomes" id="UP000291191">
    <property type="component" value="Unassembled WGS sequence"/>
</dbReference>
<dbReference type="EMBL" id="QRQM01000013">
    <property type="protein sequence ID" value="RHN06155.1"/>
    <property type="molecule type" value="Genomic_DNA"/>
</dbReference>
<evidence type="ECO:0000313" key="9">
    <source>
        <dbReference type="EMBL" id="RGT50566.1"/>
    </source>
</evidence>
<feature type="chain" id="PRO_5044592963" description="histidine kinase" evidence="7">
    <location>
        <begin position="22"/>
        <end position="649"/>
    </location>
</feature>
<evidence type="ECO:0000313" key="13">
    <source>
        <dbReference type="Proteomes" id="UP000284772"/>
    </source>
</evidence>
<dbReference type="InterPro" id="IPR003661">
    <property type="entry name" value="HisK_dim/P_dom"/>
</dbReference>
<keyword evidence="6" id="KW-0812">Transmembrane</keyword>
<evidence type="ECO:0000313" key="14">
    <source>
        <dbReference type="Proteomes" id="UP000285013"/>
    </source>
</evidence>
<dbReference type="Gene3D" id="1.25.40.10">
    <property type="entry name" value="Tetratricopeptide repeat domain"/>
    <property type="match status" value="1"/>
</dbReference>
<dbReference type="InterPro" id="IPR011990">
    <property type="entry name" value="TPR-like_helical_dom_sf"/>
</dbReference>
<evidence type="ECO:0000313" key="16">
    <source>
        <dbReference type="Proteomes" id="UP000291191"/>
    </source>
</evidence>
<keyword evidence="6" id="KW-1133">Transmembrane helix</keyword>
<reference evidence="13 14" key="1">
    <citation type="submission" date="2018-08" db="EMBL/GenBank/DDBJ databases">
        <title>A genome reference for cultivated species of the human gut microbiota.</title>
        <authorList>
            <person name="Zou Y."/>
            <person name="Xue W."/>
            <person name="Luo G."/>
        </authorList>
    </citation>
    <scope>NUCLEOTIDE SEQUENCE [LARGE SCALE GENOMIC DNA]</scope>
    <source>
        <strain evidence="9 13">AF19-10AC</strain>
        <strain evidence="11 15">AF31-23</strain>
        <strain evidence="10 14">AF36-16BH</strain>
    </source>
</reference>
<dbReference type="InterPro" id="IPR036097">
    <property type="entry name" value="HisK_dim/P_sf"/>
</dbReference>
<reference evidence="12 16" key="2">
    <citation type="journal article" date="2019" name="Science, e1252229">
        <title>Invertible promoters mediate bacterial phase variation, antibiotic resistance, and host adaptation in the gut.</title>
        <authorList>
            <person name="Jiang X."/>
            <person name="Hall A.B."/>
            <person name="Arthur T.D."/>
            <person name="Plichta D.R."/>
            <person name="Covington C.T."/>
            <person name="Poyet M."/>
            <person name="Crothers J."/>
            <person name="Moses P.L."/>
            <person name="Tolonen A.C."/>
            <person name="Vlamakis H."/>
            <person name="Alm E.J."/>
            <person name="Xavier R.J."/>
        </authorList>
    </citation>
    <scope>NUCLEOTIDE SEQUENCE [LARGE SCALE GENOMIC DNA]</scope>
    <source>
        <strain evidence="16">bf_0095</strain>
        <strain evidence="12">Bf_0095</strain>
    </source>
</reference>
<keyword evidence="4 12" id="KW-0418">Kinase</keyword>
<dbReference type="SUPFAM" id="SSF55874">
    <property type="entry name" value="ATPase domain of HSP90 chaperone/DNA topoisomerase II/histidine kinase"/>
    <property type="match status" value="1"/>
</dbReference>
<evidence type="ECO:0000256" key="2">
    <source>
        <dbReference type="ARBA" id="ARBA00012438"/>
    </source>
</evidence>
<dbReference type="Gene3D" id="1.10.287.130">
    <property type="match status" value="1"/>
</dbReference>
<dbReference type="Proteomes" id="UP000285013">
    <property type="component" value="Unassembled WGS sequence"/>
</dbReference>
<dbReference type="SMART" id="SM00388">
    <property type="entry name" value="HisKA"/>
    <property type="match status" value="1"/>
</dbReference>
<dbReference type="PANTHER" id="PTHR43711:SF26">
    <property type="entry name" value="SENSOR HISTIDINE KINASE RCSC"/>
    <property type="match status" value="1"/>
</dbReference>
<keyword evidence="16" id="KW-1185">Reference proteome</keyword>
<evidence type="ECO:0000256" key="3">
    <source>
        <dbReference type="ARBA" id="ARBA00022679"/>
    </source>
</evidence>
<dbReference type="Pfam" id="PF00512">
    <property type="entry name" value="HisKA"/>
    <property type="match status" value="1"/>
</dbReference>
<dbReference type="RefSeq" id="WP_115503161.1">
    <property type="nucleotide sequence ID" value="NZ_CABMMK010000005.1"/>
</dbReference>
<dbReference type="PROSITE" id="PS50109">
    <property type="entry name" value="HIS_KIN"/>
    <property type="match status" value="1"/>
</dbReference>
<dbReference type="InterPro" id="IPR050736">
    <property type="entry name" value="Sensor_HK_Regulatory"/>
</dbReference>
<feature type="domain" description="Histidine kinase" evidence="8">
    <location>
        <begin position="450"/>
        <end position="649"/>
    </location>
</feature>
<organism evidence="12 16">
    <name type="scientific">Bacteroides intestinalis</name>
    <dbReference type="NCBI Taxonomy" id="329854"/>
    <lineage>
        <taxon>Bacteria</taxon>
        <taxon>Pseudomonadati</taxon>
        <taxon>Bacteroidota</taxon>
        <taxon>Bacteroidia</taxon>
        <taxon>Bacteroidales</taxon>
        <taxon>Bacteroidaceae</taxon>
        <taxon>Bacteroides</taxon>
    </lineage>
</organism>
<accession>A0A3E4KX72</accession>
<evidence type="ECO:0000256" key="6">
    <source>
        <dbReference type="SAM" id="Phobius"/>
    </source>
</evidence>
<evidence type="ECO:0000313" key="15">
    <source>
        <dbReference type="Proteomes" id="UP000286003"/>
    </source>
</evidence>
<dbReference type="AlphaFoldDB" id="A0A3E4KX72"/>
<dbReference type="Proteomes" id="UP000286003">
    <property type="component" value="Unassembled WGS sequence"/>
</dbReference>
<evidence type="ECO:0000256" key="1">
    <source>
        <dbReference type="ARBA" id="ARBA00000085"/>
    </source>
</evidence>
<keyword evidence="5" id="KW-0902">Two-component regulatory system</keyword>